<keyword evidence="5" id="KW-0862">Zinc</keyword>
<dbReference type="SMART" id="SM00336">
    <property type="entry name" value="BBOX"/>
    <property type="match status" value="1"/>
</dbReference>
<dbReference type="PROSITE" id="PS50119">
    <property type="entry name" value="ZF_BBOX"/>
    <property type="match status" value="1"/>
</dbReference>
<feature type="domain" description="B30.2/SPRY" evidence="12">
    <location>
        <begin position="363"/>
        <end position="556"/>
    </location>
</feature>
<dbReference type="Gene3D" id="3.30.160.60">
    <property type="entry name" value="Classic Zinc Finger"/>
    <property type="match status" value="1"/>
</dbReference>
<dbReference type="SMART" id="SM00589">
    <property type="entry name" value="PRY"/>
    <property type="match status" value="1"/>
</dbReference>
<feature type="domain" description="B box-type" evidence="11">
    <location>
        <begin position="134"/>
        <end position="175"/>
    </location>
</feature>
<evidence type="ECO:0000256" key="4">
    <source>
        <dbReference type="ARBA" id="ARBA00022786"/>
    </source>
</evidence>
<dbReference type="SMART" id="SM00184">
    <property type="entry name" value="RING"/>
    <property type="match status" value="1"/>
</dbReference>
<dbReference type="PANTHER" id="PTHR25465">
    <property type="entry name" value="B-BOX DOMAIN CONTAINING"/>
    <property type="match status" value="1"/>
</dbReference>
<organism evidence="13 14">
    <name type="scientific">Leptobrachium leishanense</name>
    <name type="common">Leishan spiny toad</name>
    <dbReference type="NCBI Taxonomy" id="445787"/>
    <lineage>
        <taxon>Eukaryota</taxon>
        <taxon>Metazoa</taxon>
        <taxon>Chordata</taxon>
        <taxon>Craniata</taxon>
        <taxon>Vertebrata</taxon>
        <taxon>Euteleostomi</taxon>
        <taxon>Amphibia</taxon>
        <taxon>Batrachia</taxon>
        <taxon>Anura</taxon>
        <taxon>Pelobatoidea</taxon>
        <taxon>Megophryidae</taxon>
        <taxon>Leptobrachium</taxon>
    </lineage>
</organism>
<dbReference type="GO" id="GO:0045087">
    <property type="term" value="P:innate immune response"/>
    <property type="evidence" value="ECO:0007669"/>
    <property type="project" value="UniProtKB-KW"/>
</dbReference>
<evidence type="ECO:0000256" key="2">
    <source>
        <dbReference type="ARBA" id="ARBA00022723"/>
    </source>
</evidence>
<dbReference type="Gene3D" id="2.60.120.920">
    <property type="match status" value="1"/>
</dbReference>
<dbReference type="Gene3D" id="3.30.40.10">
    <property type="entry name" value="Zinc/RING finger domain, C3HC4 (zinc finger)"/>
    <property type="match status" value="1"/>
</dbReference>
<sequence>MASADLRDELTCSICLNIYTDPVTLPCGHSFCRTCIGDVLDTQEASGAYKCPECRAESQERPALVKNRKLRNIAENIRSTHPEQEEAGIPCTYCDSPVPAAKTCLLCEASLCDKHLKKHSKSAEHVLTEPTTSLENKKCSVHKKVLEYYCCEDAACICVSCRLDGEHRGHQVETLNEASEKKKEKLRNILQKLTSQREEAEKRVQSLEELRRQVQGKAAGVTERVTALIRDIRKQLEALEKRVLSEISRQEEQASLRDSDLIRQLEIKKEELSRKMGDIEELCDMTDPVTVLQGRESDRDDYCDNEDTERRDIKVHDAGDLDVGLILVTLHSGLAGIVTGITRRRRVPEASDMLLDVNTASDMLLDVNTASDMLLDVNTASDMLLDINTASNNVSVSEDLKTVSKSRINQRRPETPERFLYRQVLSSRSFSSGRHYWEVEVSESGGWRVGMTYPSIERRGGQSLIGENNKSWGLEKSYNEMYYVRHDSKSIRFPHPPSCHRFGIFLDYEAGRLSFYELCDPIRHIHTFTAAFTELLHAGFGVYWDNCWVRFKARDR</sequence>
<dbReference type="InterPro" id="IPR003879">
    <property type="entry name" value="Butyrophylin_SPRY"/>
</dbReference>
<reference evidence="13" key="1">
    <citation type="submission" date="2025-08" db="UniProtKB">
        <authorList>
            <consortium name="Ensembl"/>
        </authorList>
    </citation>
    <scope>IDENTIFICATION</scope>
</reference>
<dbReference type="GO" id="GO:0005737">
    <property type="term" value="C:cytoplasm"/>
    <property type="evidence" value="ECO:0007669"/>
    <property type="project" value="UniProtKB-ARBA"/>
</dbReference>
<name>A0A8C5R2B7_9ANUR</name>
<feature type="coiled-coil region" evidence="9">
    <location>
        <begin position="172"/>
        <end position="282"/>
    </location>
</feature>
<dbReference type="PROSITE" id="PS00518">
    <property type="entry name" value="ZF_RING_1"/>
    <property type="match status" value="1"/>
</dbReference>
<keyword evidence="6" id="KW-0391">Immunity</keyword>
<dbReference type="Ensembl" id="ENSLLET00000046434.1">
    <property type="protein sequence ID" value="ENSLLEP00000044644.1"/>
    <property type="gene ID" value="ENSLLEG00000028347.1"/>
</dbReference>
<evidence type="ECO:0000256" key="1">
    <source>
        <dbReference type="ARBA" id="ARBA00022588"/>
    </source>
</evidence>
<evidence type="ECO:0000256" key="7">
    <source>
        <dbReference type="ARBA" id="ARBA00023054"/>
    </source>
</evidence>
<keyword evidence="14" id="KW-1185">Reference proteome</keyword>
<proteinExistence type="predicted"/>
<dbReference type="CDD" id="cd19769">
    <property type="entry name" value="Bbox2_TRIM16-like"/>
    <property type="match status" value="1"/>
</dbReference>
<dbReference type="PROSITE" id="PS50188">
    <property type="entry name" value="B302_SPRY"/>
    <property type="match status" value="1"/>
</dbReference>
<evidence type="ECO:0000256" key="6">
    <source>
        <dbReference type="ARBA" id="ARBA00022859"/>
    </source>
</evidence>
<keyword evidence="3 8" id="KW-0863">Zinc-finger</keyword>
<dbReference type="InterPro" id="IPR051051">
    <property type="entry name" value="E3_ubiq-ligase_TRIM/RNF"/>
</dbReference>
<dbReference type="InterPro" id="IPR003877">
    <property type="entry name" value="SPRY_dom"/>
</dbReference>
<dbReference type="Proteomes" id="UP000694569">
    <property type="component" value="Unplaced"/>
</dbReference>
<keyword evidence="4" id="KW-0833">Ubl conjugation pathway</keyword>
<dbReference type="InterPro" id="IPR043136">
    <property type="entry name" value="B30.2/SPRY_sf"/>
</dbReference>
<evidence type="ECO:0000259" key="10">
    <source>
        <dbReference type="PROSITE" id="PS50089"/>
    </source>
</evidence>
<dbReference type="InterPro" id="IPR013083">
    <property type="entry name" value="Znf_RING/FYVE/PHD"/>
</dbReference>
<reference evidence="13" key="2">
    <citation type="submission" date="2025-09" db="UniProtKB">
        <authorList>
            <consortium name="Ensembl"/>
        </authorList>
    </citation>
    <scope>IDENTIFICATION</scope>
</reference>
<dbReference type="InterPro" id="IPR027370">
    <property type="entry name" value="Znf-RING_euk"/>
</dbReference>
<dbReference type="CDD" id="cd12891">
    <property type="entry name" value="SPRY_PRY_C-I_2"/>
    <property type="match status" value="1"/>
</dbReference>
<dbReference type="SUPFAM" id="SSF57845">
    <property type="entry name" value="B-box zinc-binding domain"/>
    <property type="match status" value="1"/>
</dbReference>
<evidence type="ECO:0000259" key="12">
    <source>
        <dbReference type="PROSITE" id="PS50188"/>
    </source>
</evidence>
<dbReference type="SMART" id="SM00449">
    <property type="entry name" value="SPRY"/>
    <property type="match status" value="1"/>
</dbReference>
<evidence type="ECO:0000256" key="5">
    <source>
        <dbReference type="ARBA" id="ARBA00022833"/>
    </source>
</evidence>
<dbReference type="Pfam" id="PF13445">
    <property type="entry name" value="zf-RING_UBOX"/>
    <property type="match status" value="1"/>
</dbReference>
<dbReference type="AlphaFoldDB" id="A0A8C5R2B7"/>
<dbReference type="PANTHER" id="PTHR25465:SF41">
    <property type="entry name" value="E3 UBIQUITIN-PROTEIN LIGASE RNF135"/>
    <property type="match status" value="1"/>
</dbReference>
<dbReference type="OrthoDB" id="6105938at2759"/>
<keyword evidence="7 9" id="KW-0175">Coiled coil</keyword>
<evidence type="ECO:0000313" key="13">
    <source>
        <dbReference type="Ensembl" id="ENSLLEP00000044644.1"/>
    </source>
</evidence>
<feature type="domain" description="RING-type" evidence="10">
    <location>
        <begin position="12"/>
        <end position="55"/>
    </location>
</feature>
<dbReference type="GO" id="GO:0008270">
    <property type="term" value="F:zinc ion binding"/>
    <property type="evidence" value="ECO:0007669"/>
    <property type="project" value="UniProtKB-KW"/>
</dbReference>
<dbReference type="InterPro" id="IPR013320">
    <property type="entry name" value="ConA-like_dom_sf"/>
</dbReference>
<dbReference type="Pfam" id="PF25600">
    <property type="entry name" value="TRIM_CC"/>
    <property type="match status" value="1"/>
</dbReference>
<keyword evidence="1" id="KW-0399">Innate immunity</keyword>
<keyword evidence="2" id="KW-0479">Metal-binding</keyword>
<dbReference type="Pfam" id="PF13765">
    <property type="entry name" value="PRY"/>
    <property type="match status" value="1"/>
</dbReference>
<accession>A0A8C5R2B7</accession>
<evidence type="ECO:0000259" key="11">
    <source>
        <dbReference type="PROSITE" id="PS50119"/>
    </source>
</evidence>
<dbReference type="InterPro" id="IPR006574">
    <property type="entry name" value="PRY"/>
</dbReference>
<evidence type="ECO:0000256" key="9">
    <source>
        <dbReference type="SAM" id="Coils"/>
    </source>
</evidence>
<dbReference type="PROSITE" id="PS50089">
    <property type="entry name" value="ZF_RING_2"/>
    <property type="match status" value="1"/>
</dbReference>
<dbReference type="InterPro" id="IPR058030">
    <property type="entry name" value="TRIM8/14/16/25/29/45/65_CC"/>
</dbReference>
<dbReference type="InterPro" id="IPR001870">
    <property type="entry name" value="B30.2/SPRY"/>
</dbReference>
<dbReference type="PRINTS" id="PR01407">
    <property type="entry name" value="BUTYPHLNCDUF"/>
</dbReference>
<evidence type="ECO:0000256" key="8">
    <source>
        <dbReference type="PROSITE-ProRule" id="PRU00024"/>
    </source>
</evidence>
<dbReference type="Pfam" id="PF00643">
    <property type="entry name" value="zf-B_box"/>
    <property type="match status" value="1"/>
</dbReference>
<protein>
    <submittedName>
        <fullName evidence="13">Uncharacterized protein</fullName>
    </submittedName>
</protein>
<dbReference type="InterPro" id="IPR003649">
    <property type="entry name" value="Bbox_C"/>
</dbReference>
<dbReference type="InterPro" id="IPR000315">
    <property type="entry name" value="Znf_B-box"/>
</dbReference>
<evidence type="ECO:0000256" key="3">
    <source>
        <dbReference type="ARBA" id="ARBA00022771"/>
    </source>
</evidence>
<dbReference type="SUPFAM" id="SSF57850">
    <property type="entry name" value="RING/U-box"/>
    <property type="match status" value="1"/>
</dbReference>
<dbReference type="InterPro" id="IPR017907">
    <property type="entry name" value="Znf_RING_CS"/>
</dbReference>
<evidence type="ECO:0000313" key="14">
    <source>
        <dbReference type="Proteomes" id="UP000694569"/>
    </source>
</evidence>
<dbReference type="InterPro" id="IPR001841">
    <property type="entry name" value="Znf_RING"/>
</dbReference>
<dbReference type="Pfam" id="PF00622">
    <property type="entry name" value="SPRY"/>
    <property type="match status" value="1"/>
</dbReference>
<dbReference type="GeneTree" id="ENSGT01030000234583"/>
<dbReference type="SUPFAM" id="SSF49899">
    <property type="entry name" value="Concanavalin A-like lectins/glucanases"/>
    <property type="match status" value="1"/>
</dbReference>
<dbReference type="SMART" id="SM00502">
    <property type="entry name" value="BBC"/>
    <property type="match status" value="1"/>
</dbReference>
<dbReference type="CDD" id="cd16597">
    <property type="entry name" value="RING-HC_TRIM25_C-IV"/>
    <property type="match status" value="1"/>
</dbReference>